<evidence type="ECO:0000313" key="3">
    <source>
        <dbReference type="Proteomes" id="UP000630887"/>
    </source>
</evidence>
<reference evidence="2 3" key="1">
    <citation type="submission" date="2021-01" db="EMBL/GenBank/DDBJ databases">
        <title>Whole genome shotgun sequence of Catellatospora coxensis NBRC 107359.</title>
        <authorList>
            <person name="Komaki H."/>
            <person name="Tamura T."/>
        </authorList>
    </citation>
    <scope>NUCLEOTIDE SEQUENCE [LARGE SCALE GENOMIC DNA]</scope>
    <source>
        <strain evidence="2 3">NBRC 107359</strain>
    </source>
</reference>
<evidence type="ECO:0000313" key="2">
    <source>
        <dbReference type="EMBL" id="GIG08409.1"/>
    </source>
</evidence>
<protein>
    <recommendedName>
        <fullName evidence="1">Knr4/Smi1-like domain-containing protein</fullName>
    </recommendedName>
</protein>
<evidence type="ECO:0000259" key="1">
    <source>
        <dbReference type="SMART" id="SM00860"/>
    </source>
</evidence>
<dbReference type="AlphaFoldDB" id="A0A8J3L3P9"/>
<dbReference type="SMART" id="SM00860">
    <property type="entry name" value="SMI1_KNR4"/>
    <property type="match status" value="1"/>
</dbReference>
<comment type="caution">
    <text evidence="2">The sequence shown here is derived from an EMBL/GenBank/DDBJ whole genome shotgun (WGS) entry which is preliminary data.</text>
</comment>
<dbReference type="InterPro" id="IPR018958">
    <property type="entry name" value="Knr4/Smi1-like_dom"/>
</dbReference>
<gene>
    <name evidence="2" type="ORF">Cco03nite_51090</name>
</gene>
<dbReference type="Proteomes" id="UP000630887">
    <property type="component" value="Unassembled WGS sequence"/>
</dbReference>
<accession>A0A8J3L3P9</accession>
<dbReference type="EMBL" id="BONI01000047">
    <property type="protein sequence ID" value="GIG08409.1"/>
    <property type="molecule type" value="Genomic_DNA"/>
</dbReference>
<dbReference type="Pfam" id="PF09346">
    <property type="entry name" value="SMI1_KNR4"/>
    <property type="match status" value="1"/>
</dbReference>
<keyword evidence="3" id="KW-1185">Reference proteome</keyword>
<proteinExistence type="predicted"/>
<organism evidence="2 3">
    <name type="scientific">Catellatospora coxensis</name>
    <dbReference type="NCBI Taxonomy" id="310354"/>
    <lineage>
        <taxon>Bacteria</taxon>
        <taxon>Bacillati</taxon>
        <taxon>Actinomycetota</taxon>
        <taxon>Actinomycetes</taxon>
        <taxon>Micromonosporales</taxon>
        <taxon>Micromonosporaceae</taxon>
        <taxon>Catellatospora</taxon>
    </lineage>
</organism>
<name>A0A8J3L3P9_9ACTN</name>
<feature type="domain" description="Knr4/Smi1-like" evidence="1">
    <location>
        <begin position="40"/>
        <end position="168"/>
    </location>
</feature>
<dbReference type="RefSeq" id="WP_203694723.1">
    <property type="nucleotide sequence ID" value="NZ_BAAALC010000007.1"/>
</dbReference>
<sequence length="185" mass="19767">MDDEFPRRWAADIAALAAELQLGFEARFGYPPDEHRVAPPAAPEDLARLADLLYGLRLPGDLLEFYRATGGVSLPDVGNAYFISGPRDVCAARDELATVDWAGERLDVVVFASDGGGTRYALPAPTGTPVLRLPPGAITPDRVYTGRHIGRPGAYGPAAADLAEFLARMRDATARFVATGEVTDL</sequence>